<organism evidence="8 9">
    <name type="scientific">Stieleria bergensis</name>
    <dbReference type="NCBI Taxonomy" id="2528025"/>
    <lineage>
        <taxon>Bacteria</taxon>
        <taxon>Pseudomonadati</taxon>
        <taxon>Planctomycetota</taxon>
        <taxon>Planctomycetia</taxon>
        <taxon>Pirellulales</taxon>
        <taxon>Pirellulaceae</taxon>
        <taxon>Stieleria</taxon>
    </lineage>
</organism>
<dbReference type="Gene3D" id="2.60.120.560">
    <property type="entry name" value="Exo-inulinase, domain 1"/>
    <property type="match status" value="1"/>
</dbReference>
<evidence type="ECO:0000256" key="3">
    <source>
        <dbReference type="ARBA" id="ARBA00023004"/>
    </source>
</evidence>
<dbReference type="GO" id="GO:0016787">
    <property type="term" value="F:hydrolase activity"/>
    <property type="evidence" value="ECO:0007669"/>
    <property type="project" value="InterPro"/>
</dbReference>
<protein>
    <submittedName>
        <fullName evidence="8">Cytochrome c</fullName>
    </submittedName>
</protein>
<keyword evidence="1 4" id="KW-0349">Heme</keyword>
<dbReference type="PROSITE" id="PS51007">
    <property type="entry name" value="CYTC"/>
    <property type="match status" value="4"/>
</dbReference>
<dbReference type="SUPFAM" id="SSF46626">
    <property type="entry name" value="Cytochrome c"/>
    <property type="match status" value="5"/>
</dbReference>
<proteinExistence type="predicted"/>
<evidence type="ECO:0000259" key="6">
    <source>
        <dbReference type="PROSITE" id="PS51007"/>
    </source>
</evidence>
<reference evidence="8 9" key="1">
    <citation type="submission" date="2019-02" db="EMBL/GenBank/DDBJ databases">
        <title>Deep-cultivation of Planctomycetes and their phenomic and genomic characterization uncovers novel biology.</title>
        <authorList>
            <person name="Wiegand S."/>
            <person name="Jogler M."/>
            <person name="Boedeker C."/>
            <person name="Pinto D."/>
            <person name="Vollmers J."/>
            <person name="Rivas-Marin E."/>
            <person name="Kohn T."/>
            <person name="Peeters S.H."/>
            <person name="Heuer A."/>
            <person name="Rast P."/>
            <person name="Oberbeckmann S."/>
            <person name="Bunk B."/>
            <person name="Jeske O."/>
            <person name="Meyerdierks A."/>
            <person name="Storesund J.E."/>
            <person name="Kallscheuer N."/>
            <person name="Luecker S."/>
            <person name="Lage O.M."/>
            <person name="Pohl T."/>
            <person name="Merkel B.J."/>
            <person name="Hornburger P."/>
            <person name="Mueller R.-W."/>
            <person name="Bruemmer F."/>
            <person name="Labrenz M."/>
            <person name="Spormann A.M."/>
            <person name="Op den Camp H."/>
            <person name="Overmann J."/>
            <person name="Amann R."/>
            <person name="Jetten M.S.M."/>
            <person name="Mascher T."/>
            <person name="Medema M.H."/>
            <person name="Devos D.P."/>
            <person name="Kaster A.-K."/>
            <person name="Ovreas L."/>
            <person name="Rohde M."/>
            <person name="Galperin M.Y."/>
            <person name="Jogler C."/>
        </authorList>
    </citation>
    <scope>NUCLEOTIDE SEQUENCE [LARGE SCALE GENOMIC DNA]</scope>
    <source>
        <strain evidence="8 9">SV_7m_r</strain>
    </source>
</reference>
<name>A0A517T194_9BACT</name>
<feature type="chain" id="PRO_5022165235" evidence="5">
    <location>
        <begin position="34"/>
        <end position="1195"/>
    </location>
</feature>
<dbReference type="GO" id="GO:0009055">
    <property type="term" value="F:electron transfer activity"/>
    <property type="evidence" value="ECO:0007669"/>
    <property type="project" value="InterPro"/>
</dbReference>
<feature type="domain" description="Cytochrome c" evidence="6">
    <location>
        <begin position="328"/>
        <end position="422"/>
    </location>
</feature>
<evidence type="ECO:0000313" key="9">
    <source>
        <dbReference type="Proteomes" id="UP000315003"/>
    </source>
</evidence>
<feature type="domain" description="Cytochrome c" evidence="6">
    <location>
        <begin position="677"/>
        <end position="770"/>
    </location>
</feature>
<evidence type="ECO:0000256" key="4">
    <source>
        <dbReference type="PROSITE-ProRule" id="PRU00433"/>
    </source>
</evidence>
<dbReference type="InterPro" id="IPR011658">
    <property type="entry name" value="PA14_dom"/>
</dbReference>
<gene>
    <name evidence="8" type="ORF">SV7mr_46870</name>
</gene>
<dbReference type="Pfam" id="PF07691">
    <property type="entry name" value="PA14"/>
    <property type="match status" value="1"/>
</dbReference>
<evidence type="ECO:0000256" key="2">
    <source>
        <dbReference type="ARBA" id="ARBA00022723"/>
    </source>
</evidence>
<dbReference type="PANTHER" id="PTHR33546:SF1">
    <property type="entry name" value="LARGE, MULTIFUNCTIONAL SECRETED PROTEIN"/>
    <property type="match status" value="1"/>
</dbReference>
<dbReference type="GO" id="GO:0020037">
    <property type="term" value="F:heme binding"/>
    <property type="evidence" value="ECO:0007669"/>
    <property type="project" value="InterPro"/>
</dbReference>
<dbReference type="GO" id="GO:0046872">
    <property type="term" value="F:metal ion binding"/>
    <property type="evidence" value="ECO:0007669"/>
    <property type="project" value="UniProtKB-KW"/>
</dbReference>
<evidence type="ECO:0000256" key="5">
    <source>
        <dbReference type="SAM" id="SignalP"/>
    </source>
</evidence>
<dbReference type="Gene3D" id="3.90.182.10">
    <property type="entry name" value="Toxin - Anthrax Protective Antigen,domain 1"/>
    <property type="match status" value="1"/>
</dbReference>
<dbReference type="InterPro" id="IPR036909">
    <property type="entry name" value="Cyt_c-like_dom_sf"/>
</dbReference>
<keyword evidence="9" id="KW-1185">Reference proteome</keyword>
<feature type="domain" description="Cytochrome c" evidence="6">
    <location>
        <begin position="871"/>
        <end position="968"/>
    </location>
</feature>
<dbReference type="SMART" id="SM00758">
    <property type="entry name" value="PA14"/>
    <property type="match status" value="1"/>
</dbReference>
<dbReference type="Gene3D" id="1.10.760.10">
    <property type="entry name" value="Cytochrome c-like domain"/>
    <property type="match status" value="3"/>
</dbReference>
<dbReference type="SUPFAM" id="SSF48695">
    <property type="entry name" value="Multiheme cytochromes"/>
    <property type="match status" value="1"/>
</dbReference>
<accession>A0A517T194</accession>
<keyword evidence="2 4" id="KW-0479">Metal-binding</keyword>
<feature type="domain" description="Cytochrome c" evidence="6">
    <location>
        <begin position="435"/>
        <end position="518"/>
    </location>
</feature>
<sequence length="1195" mass="130576" precursor="true">MINCYFLPRAMRALGKHLSTVAALLAAFFACHADLFAAPPVDDPDYLIQGEYDGDARSLQVIALGEGEFDIIVYDSPLSLRHQSETPPRTINGDEETVAALVEANDLKRVERTSPTLGKKAPAGAKVLFDGSEESLQNWKGGKLSEEGLLISGTTSKDTFGDYSLHVEFRTPWMPKARGQGRGNSGVYHQGRYETQVLDSFGLKGENNETGGIYSIKAPDVNACLPPMQWQTYDVDFTAATFQDGKKIADARLTVWLNGEMVQNDTVVPRTTTAAPVKESADPGPIYLQDHGNPVRYRNIWIQPRDAAKEARRPIVPGFERFFSGKPDEQALGGEILISNLSCTACHKTPQQDALTSLLPEKKAPSLAEVAGRVRNDALVAMISDPHGFKPNTAMPDPWAGLPNDQRLSAAASIASYLLLRDDSVKLLDRAGRKSAVQQGRQLYHSVGCVACHKAFEGTATPDNTNVPLGAVERKYTIDSLAKFILEPHKVRSGGRMPSLVGSQGDAYSIAAYLTRAVTERKSEAVFTRKVYKGNWQKLPDFDALKPVSEDTTTVLDDRKLLNQTNTGVVLESKINAPQDGVYEFILASDDGSRLIIGENKVDVDGVHPRSERKAKFNLKAGVHPIRIEFFNAGGGGELSVKVNDPTLGLVDLQEIITDGNQETGRLLKDAFQPDPALVETGKQLFRLAGCASCHDSGDKLSDVPQAPGLATLQADRGCLAETVSKPAMDFNLSPRQKQAIVAAIEKRRESPTRSLADADRLHLHFAALNCYACHRRNDLGGNELARDSFFQSTIAEMGWEGRTPPPLDGVGDKLQDNYIQTAITGGANVRNYMQTRMPGFGEQVAQSLTPLLVKSDRPETTFEQPAENSDLVSSGRKLVGSSGLSCVKCHSYEGLTGGGLGAMDLRAMPKRLRHDWFVRYLQDPTKYRPGTRMPNSFPDGKSSYDKLYHGDPVKQVDAMWAYLATAKDVKEPTGVRSGTILLSPGERPLIYRNFFNDMSARGIAVGFPGEANLIWDAERMSLGQIWKSEFIDAAKHWTGRGQGRTSPAGAAVQHLERWTPIKAGTDLEMAWSSEIGRDLGYRFKGYQLDSNGNPTFRYQAGNVQIDDAVTPLSDDGLKRSITVRRLGDDASLGLIWRMAQADKITQADGKFVMGDLQIAIEGGQAKVVTIDGKEELRVAIPAGKQATVTETLQW</sequence>
<dbReference type="Pfam" id="PF06439">
    <property type="entry name" value="3keto-disac_hyd"/>
    <property type="match status" value="1"/>
</dbReference>
<feature type="domain" description="PA14" evidence="7">
    <location>
        <begin position="522"/>
        <end position="661"/>
    </location>
</feature>
<feature type="signal peptide" evidence="5">
    <location>
        <begin position="1"/>
        <end position="33"/>
    </location>
</feature>
<dbReference type="PANTHER" id="PTHR33546">
    <property type="entry name" value="LARGE, MULTIFUNCTIONAL SECRETED PROTEIN-RELATED"/>
    <property type="match status" value="1"/>
</dbReference>
<keyword evidence="5" id="KW-0732">Signal</keyword>
<dbReference type="EMBL" id="CP036272">
    <property type="protein sequence ID" value="QDT62140.1"/>
    <property type="molecule type" value="Genomic_DNA"/>
</dbReference>
<dbReference type="InterPro" id="IPR010496">
    <property type="entry name" value="AL/BT2_dom"/>
</dbReference>
<evidence type="ECO:0000259" key="7">
    <source>
        <dbReference type="PROSITE" id="PS51820"/>
    </source>
</evidence>
<dbReference type="InterPro" id="IPR037524">
    <property type="entry name" value="PA14/GLEYA"/>
</dbReference>
<dbReference type="AlphaFoldDB" id="A0A517T194"/>
<dbReference type="OrthoDB" id="9804649at2"/>
<dbReference type="PROSITE" id="PS51820">
    <property type="entry name" value="PA14"/>
    <property type="match status" value="1"/>
</dbReference>
<evidence type="ECO:0000313" key="8">
    <source>
        <dbReference type="EMBL" id="QDT62140.1"/>
    </source>
</evidence>
<dbReference type="RefSeq" id="WP_145276701.1">
    <property type="nucleotide sequence ID" value="NZ_CP036272.1"/>
</dbReference>
<dbReference type="SUPFAM" id="SSF56988">
    <property type="entry name" value="Anthrax protective antigen"/>
    <property type="match status" value="1"/>
</dbReference>
<dbReference type="InterPro" id="IPR036280">
    <property type="entry name" value="Multihaem_cyt_sf"/>
</dbReference>
<dbReference type="Proteomes" id="UP000315003">
    <property type="component" value="Chromosome"/>
</dbReference>
<evidence type="ECO:0000256" key="1">
    <source>
        <dbReference type="ARBA" id="ARBA00022617"/>
    </source>
</evidence>
<keyword evidence="3 4" id="KW-0408">Iron</keyword>
<dbReference type="InterPro" id="IPR009056">
    <property type="entry name" value="Cyt_c-like_dom"/>
</dbReference>